<reference evidence="1 2" key="1">
    <citation type="submission" date="2018-06" db="EMBL/GenBank/DDBJ databases">
        <title>Genomic Encyclopedia of Archaeal and Bacterial Type Strains, Phase II (KMG-II): from individual species to whole genera.</title>
        <authorList>
            <person name="Goeker M."/>
        </authorList>
    </citation>
    <scope>NUCLEOTIDE SEQUENCE [LARGE SCALE GENOMIC DNA]</scope>
    <source>
        <strain evidence="1 2">DSM 23857</strain>
    </source>
</reference>
<keyword evidence="2" id="KW-1185">Reference proteome</keyword>
<sequence>MTIISPFLTLRHSPGFCRAVILCHQTQHKQAFYHTHNKLKGNLLGGCLFHEFGFNIYTYTYQASQTPNVARIYTVDTGFLHGTT</sequence>
<dbReference type="EMBL" id="QLLL01000006">
    <property type="protein sequence ID" value="RAJ02396.1"/>
    <property type="molecule type" value="Genomic_DNA"/>
</dbReference>
<name>A0A327QCL9_9BACT</name>
<evidence type="ECO:0000313" key="2">
    <source>
        <dbReference type="Proteomes" id="UP000249547"/>
    </source>
</evidence>
<dbReference type="AlphaFoldDB" id="A0A327QCL9"/>
<accession>A0A327QCL9</accession>
<gene>
    <name evidence="1" type="ORF">LX64_03409</name>
</gene>
<evidence type="ECO:0000313" key="1">
    <source>
        <dbReference type="EMBL" id="RAJ02396.1"/>
    </source>
</evidence>
<protein>
    <submittedName>
        <fullName evidence="1">Uncharacterized protein</fullName>
    </submittedName>
</protein>
<proteinExistence type="predicted"/>
<dbReference type="Proteomes" id="UP000249547">
    <property type="component" value="Unassembled WGS sequence"/>
</dbReference>
<organism evidence="1 2">
    <name type="scientific">Chitinophaga skermanii</name>
    <dbReference type="NCBI Taxonomy" id="331697"/>
    <lineage>
        <taxon>Bacteria</taxon>
        <taxon>Pseudomonadati</taxon>
        <taxon>Bacteroidota</taxon>
        <taxon>Chitinophagia</taxon>
        <taxon>Chitinophagales</taxon>
        <taxon>Chitinophagaceae</taxon>
        <taxon>Chitinophaga</taxon>
    </lineage>
</organism>
<comment type="caution">
    <text evidence="1">The sequence shown here is derived from an EMBL/GenBank/DDBJ whole genome shotgun (WGS) entry which is preliminary data.</text>
</comment>